<dbReference type="Pfam" id="PF14416">
    <property type="entry name" value="PMR5N"/>
    <property type="match status" value="1"/>
</dbReference>
<gene>
    <name evidence="13" type="ORF">NCGR_LOCUS43771</name>
</gene>
<keyword evidence="8 10" id="KW-0472">Membrane</keyword>
<dbReference type="AlphaFoldDB" id="A0A811QMV9"/>
<protein>
    <recommendedName>
        <fullName evidence="15">Trichome birefringence-like N-terminal domain-containing protein</fullName>
    </recommendedName>
</protein>
<comment type="subcellular location">
    <subcellularLocation>
        <location evidence="1">Golgi apparatus membrane</location>
        <topology evidence="1">Single-pass type II membrane protein</topology>
    </subcellularLocation>
</comment>
<evidence type="ECO:0000256" key="6">
    <source>
        <dbReference type="ARBA" id="ARBA00022989"/>
    </source>
</evidence>
<dbReference type="InterPro" id="IPR026057">
    <property type="entry name" value="TBL_C"/>
</dbReference>
<dbReference type="EMBL" id="CAJGYO010000011">
    <property type="protein sequence ID" value="CAD6260337.1"/>
    <property type="molecule type" value="Genomic_DNA"/>
</dbReference>
<comment type="similarity">
    <text evidence="2">Belongs to the PC-esterase family. TBL subfamily.</text>
</comment>
<evidence type="ECO:0000256" key="10">
    <source>
        <dbReference type="SAM" id="Phobius"/>
    </source>
</evidence>
<evidence type="ECO:0000256" key="9">
    <source>
        <dbReference type="SAM" id="MobiDB-lite"/>
    </source>
</evidence>
<dbReference type="InterPro" id="IPR029962">
    <property type="entry name" value="TBL"/>
</dbReference>
<dbReference type="PANTHER" id="PTHR32285:SF208">
    <property type="entry name" value="PROTEIN TRICHOME BIREFRINGENCE-LIKE 2"/>
    <property type="match status" value="1"/>
</dbReference>
<evidence type="ECO:0008006" key="15">
    <source>
        <dbReference type="Google" id="ProtNLM"/>
    </source>
</evidence>
<dbReference type="GO" id="GO:0000139">
    <property type="term" value="C:Golgi membrane"/>
    <property type="evidence" value="ECO:0007669"/>
    <property type="project" value="UniProtKB-SubCell"/>
</dbReference>
<feature type="compositionally biased region" description="Pro residues" evidence="9">
    <location>
        <begin position="118"/>
        <end position="127"/>
    </location>
</feature>
<dbReference type="GO" id="GO:1990538">
    <property type="term" value="F:xylan O-acetyltransferase activity"/>
    <property type="evidence" value="ECO:0007669"/>
    <property type="project" value="UniProtKB-ARBA"/>
</dbReference>
<evidence type="ECO:0000256" key="7">
    <source>
        <dbReference type="ARBA" id="ARBA00023034"/>
    </source>
</evidence>
<feature type="region of interest" description="Disordered" evidence="9">
    <location>
        <begin position="108"/>
        <end position="268"/>
    </location>
</feature>
<evidence type="ECO:0000259" key="11">
    <source>
        <dbReference type="Pfam" id="PF13839"/>
    </source>
</evidence>
<dbReference type="OrthoDB" id="630188at2759"/>
<dbReference type="Proteomes" id="UP000604825">
    <property type="component" value="Unassembled WGS sequence"/>
</dbReference>
<keyword evidence="7" id="KW-0333">Golgi apparatus</keyword>
<keyword evidence="5" id="KW-0735">Signal-anchor</keyword>
<feature type="compositionally biased region" description="Polar residues" evidence="9">
    <location>
        <begin position="169"/>
        <end position="180"/>
    </location>
</feature>
<keyword evidence="3" id="KW-0808">Transferase</keyword>
<evidence type="ECO:0000256" key="1">
    <source>
        <dbReference type="ARBA" id="ARBA00004323"/>
    </source>
</evidence>
<evidence type="ECO:0000256" key="4">
    <source>
        <dbReference type="ARBA" id="ARBA00022692"/>
    </source>
</evidence>
<feature type="domain" description="Trichome birefringence-like C-terminal" evidence="11">
    <location>
        <begin position="446"/>
        <end position="731"/>
    </location>
</feature>
<feature type="compositionally biased region" description="Polar residues" evidence="9">
    <location>
        <begin position="253"/>
        <end position="262"/>
    </location>
</feature>
<name>A0A811QMV9_9POAL</name>
<dbReference type="InterPro" id="IPR025846">
    <property type="entry name" value="TBL_N"/>
</dbReference>
<evidence type="ECO:0000313" key="13">
    <source>
        <dbReference type="EMBL" id="CAD6260337.1"/>
    </source>
</evidence>
<comment type="caution">
    <text evidence="13">The sequence shown here is derived from an EMBL/GenBank/DDBJ whole genome shotgun (WGS) entry which is preliminary data.</text>
</comment>
<dbReference type="PANTHER" id="PTHR32285">
    <property type="entry name" value="PROTEIN TRICHOME BIREFRINGENCE-LIKE 9-RELATED"/>
    <property type="match status" value="1"/>
</dbReference>
<keyword evidence="6 10" id="KW-1133">Transmembrane helix</keyword>
<evidence type="ECO:0000259" key="12">
    <source>
        <dbReference type="Pfam" id="PF14416"/>
    </source>
</evidence>
<evidence type="ECO:0000256" key="3">
    <source>
        <dbReference type="ARBA" id="ARBA00022679"/>
    </source>
</evidence>
<evidence type="ECO:0000256" key="2">
    <source>
        <dbReference type="ARBA" id="ARBA00007727"/>
    </source>
</evidence>
<organism evidence="13 14">
    <name type="scientific">Miscanthus lutarioriparius</name>
    <dbReference type="NCBI Taxonomy" id="422564"/>
    <lineage>
        <taxon>Eukaryota</taxon>
        <taxon>Viridiplantae</taxon>
        <taxon>Streptophyta</taxon>
        <taxon>Embryophyta</taxon>
        <taxon>Tracheophyta</taxon>
        <taxon>Spermatophyta</taxon>
        <taxon>Magnoliopsida</taxon>
        <taxon>Liliopsida</taxon>
        <taxon>Poales</taxon>
        <taxon>Poaceae</taxon>
        <taxon>PACMAD clade</taxon>
        <taxon>Panicoideae</taxon>
        <taxon>Andropogonodae</taxon>
        <taxon>Andropogoneae</taxon>
        <taxon>Saccharinae</taxon>
        <taxon>Miscanthus</taxon>
    </lineage>
</organism>
<proteinExistence type="inferred from homology"/>
<accession>A0A811QMV9</accession>
<evidence type="ECO:0000256" key="8">
    <source>
        <dbReference type="ARBA" id="ARBA00023136"/>
    </source>
</evidence>
<sequence length="743" mass="81980">MVGWRKAWLSVRDRAAAGGSTGSLQAHLQGFLHFPSFLANYKRGGKYGNGHVSGKAVAACFAVALALALAFFYASVTSGPADDGSFPSPAAASSSALLLPWLSWNSPSSTSPKKSLPTHPPPVPPPAVTAGGADYHPTDARNRNATVVSRRVQTGAVGDSSGSEVGLGQATSAPRQTGSAQGLPLQDAGNATVGSDAEPTSNSNRTREDEPQVETTTPMLQWGRTGGDGRPSHDAVVAGAAGRQAATNADVATGNSRYTGTSSREETAKNAAAGYVQNVARRAALPSRPERKLERHRRRRAVRHRHPRRRKEIMLSAQDLVVAAERSHEEMAGVKTSFAVGAGNDVVGVNTSIAVGPGNDLAAGVNARPGMVGGGNNRVVWTSGVQDLVSFAKCDVFSGRWVRDESYGFYPPKSCALIDDDFNCHKNGRPDSDFLRWRWQPHGCDIPRLNAAEFLERLRGQRIIFVGDSLNRNMWESLVCILRHGVRNKRNVYEASGKNQFKTRGYYSFKFREYNCSVDFIRSIFLVKQMICEGRNGTEDAKLKLDELDATTPAYRTADIVVFNTGHWWTHYKTSRGLNYYQEGNHVYPSLEVLDAYKRALVTWARWVDKNIDPRRTQVVFRGYSLSHFRGGQWNSGGRCHMETEPIFNQTHLSEYPEKMVILEQVLRQMKTPVIYLNISALTDYRKDGHPSVYRIRYDTEEERMAMVKRQDCSHWCLPGVPDTWNELLYASLLQAGKGSWKL</sequence>
<keyword evidence="4 10" id="KW-0812">Transmembrane</keyword>
<reference evidence="13" key="1">
    <citation type="submission" date="2020-10" db="EMBL/GenBank/DDBJ databases">
        <authorList>
            <person name="Han B."/>
            <person name="Lu T."/>
            <person name="Zhao Q."/>
            <person name="Huang X."/>
            <person name="Zhao Y."/>
        </authorList>
    </citation>
    <scope>NUCLEOTIDE SEQUENCE</scope>
</reference>
<feature type="compositionally biased region" description="Basic residues" evidence="9">
    <location>
        <begin position="294"/>
        <end position="307"/>
    </location>
</feature>
<feature type="region of interest" description="Disordered" evidence="9">
    <location>
        <begin position="285"/>
        <end position="307"/>
    </location>
</feature>
<feature type="compositionally biased region" description="Low complexity" evidence="9">
    <location>
        <begin position="235"/>
        <end position="249"/>
    </location>
</feature>
<feature type="domain" description="Trichome birefringence-like N-terminal" evidence="12">
    <location>
        <begin position="393"/>
        <end position="445"/>
    </location>
</feature>
<evidence type="ECO:0000256" key="5">
    <source>
        <dbReference type="ARBA" id="ARBA00022968"/>
    </source>
</evidence>
<keyword evidence="14" id="KW-1185">Reference proteome</keyword>
<feature type="compositionally biased region" description="Low complexity" evidence="9">
    <location>
        <begin position="108"/>
        <end position="117"/>
    </location>
</feature>
<evidence type="ECO:0000313" key="14">
    <source>
        <dbReference type="Proteomes" id="UP000604825"/>
    </source>
</evidence>
<dbReference type="Pfam" id="PF13839">
    <property type="entry name" value="PC-Esterase"/>
    <property type="match status" value="1"/>
</dbReference>
<feature type="transmembrane region" description="Helical" evidence="10">
    <location>
        <begin position="56"/>
        <end position="74"/>
    </location>
</feature>